<dbReference type="RefSeq" id="WP_035810775.1">
    <property type="nucleotide sequence ID" value="NZ_CCSE01000001.1"/>
</dbReference>
<dbReference type="GO" id="GO:0043748">
    <property type="term" value="F:O-succinylbenzoate synthase activity"/>
    <property type="evidence" value="ECO:0007669"/>
    <property type="project" value="UniProtKB-EC"/>
</dbReference>
<dbReference type="InterPro" id="IPR047585">
    <property type="entry name" value="MenC"/>
</dbReference>
<name>A0A078MEQ9_9STAP</name>
<dbReference type="EC" id="4.2.1.113" evidence="6 7"/>
<dbReference type="CDD" id="cd03317">
    <property type="entry name" value="NAAAR"/>
    <property type="match status" value="1"/>
</dbReference>
<dbReference type="HAMAP" id="MF_01933">
    <property type="entry name" value="MenC_2"/>
    <property type="match status" value="1"/>
</dbReference>
<evidence type="ECO:0000256" key="1">
    <source>
        <dbReference type="ARBA" id="ARBA00001968"/>
    </source>
</evidence>
<dbReference type="Proteomes" id="UP000044136">
    <property type="component" value="Unassembled WGS sequence"/>
</dbReference>
<dbReference type="SUPFAM" id="SSF54826">
    <property type="entry name" value="Enolase N-terminal domain-like"/>
    <property type="match status" value="1"/>
</dbReference>
<dbReference type="GO" id="GO:0016854">
    <property type="term" value="F:racemase and epimerase activity"/>
    <property type="evidence" value="ECO:0007669"/>
    <property type="project" value="UniProtKB-ARBA"/>
</dbReference>
<dbReference type="UniPathway" id="UPA00079"/>
<sequence length="379" mass="42118">MKIKEIKLHQLLMTMKNPFTTSFGTQQKRFITIVEAIDEDGVSGFGECVSGEDPLYSEEFMDATLIALKKYFGPLVINTEISHPDEVWEIYKPFKRNNMAKASIEGAVWDLYAKKKGITLAEAMGGKKKEVDVGVSLGIEDTDELLLERIGEKVEEGYKRIKVKIKPGRDVEMIRAIREVYPDIPLMVDANSAYTLDDIDTLKALDEFNLMMIEQPLMAGDIIDHAKLQKQIKTPVCLDESIDSYESAAAAIELGSCEIINVKVGRVGGITQSIKIHDLAAKHNIPLWCGGMLEAGVGRLHNVAITTLSNFVLPGDTASSSRYWFEDIITPEVVAENGVVKVSDKPGIGAEVDFGKMEQYLVKTETITEDDELDMIMYN</sequence>
<dbReference type="SFLD" id="SFLDS00001">
    <property type="entry name" value="Enolase"/>
    <property type="match status" value="1"/>
</dbReference>
<dbReference type="InterPro" id="IPR036849">
    <property type="entry name" value="Enolase-like_C_sf"/>
</dbReference>
<feature type="binding site" evidence="7">
    <location>
        <position position="239"/>
    </location>
    <ligand>
        <name>Mg(2+)</name>
        <dbReference type="ChEBI" id="CHEBI:18420"/>
    </ligand>
</feature>
<dbReference type="PANTHER" id="PTHR48073:SF5">
    <property type="entry name" value="O-SUCCINYLBENZOATE SYNTHASE"/>
    <property type="match status" value="1"/>
</dbReference>
<feature type="binding site" evidence="7">
    <location>
        <position position="189"/>
    </location>
    <ligand>
        <name>Mg(2+)</name>
        <dbReference type="ChEBI" id="CHEBI:18420"/>
    </ligand>
</feature>
<comment type="pathway">
    <text evidence="7">Quinol/quinone metabolism; menaquinone biosynthesis.</text>
</comment>
<protein>
    <recommendedName>
        <fullName evidence="6 7">o-succinylbenzoate synthase</fullName>
        <shortName evidence="7">OSB synthase</shortName>
        <shortName evidence="7">OSBS</shortName>
        <ecNumber evidence="6 7">4.2.1.113</ecNumber>
    </recommendedName>
    <alternativeName>
        <fullName evidence="7">4-(2'-carboxyphenyl)-4-oxybutyric acid synthase</fullName>
    </alternativeName>
    <alternativeName>
        <fullName evidence="7">o-succinylbenzoic acid synthase</fullName>
    </alternativeName>
</protein>
<comment type="catalytic activity">
    <reaction evidence="7">
        <text>(1R,6R)-6-hydroxy-2-succinyl-cyclohexa-2,4-diene-1-carboxylate = 2-succinylbenzoate + H2O</text>
        <dbReference type="Rhea" id="RHEA:10196"/>
        <dbReference type="ChEBI" id="CHEBI:15377"/>
        <dbReference type="ChEBI" id="CHEBI:18325"/>
        <dbReference type="ChEBI" id="CHEBI:58689"/>
        <dbReference type="EC" id="4.2.1.113"/>
    </reaction>
</comment>
<comment type="cofactor">
    <cofactor evidence="1 7">
        <name>a divalent metal cation</name>
        <dbReference type="ChEBI" id="CHEBI:60240"/>
    </cofactor>
</comment>
<keyword evidence="4 7" id="KW-0460">Magnesium</keyword>
<dbReference type="SUPFAM" id="SSF51604">
    <property type="entry name" value="Enolase C-terminal domain-like"/>
    <property type="match status" value="1"/>
</dbReference>
<dbReference type="SMART" id="SM00922">
    <property type="entry name" value="MR_MLE"/>
    <property type="match status" value="1"/>
</dbReference>
<evidence type="ECO:0000256" key="2">
    <source>
        <dbReference type="ARBA" id="ARBA00022428"/>
    </source>
</evidence>
<organism evidence="9 10">
    <name type="scientific">Jeotgalicoccus saudimassiliensis</name>
    <dbReference type="NCBI Taxonomy" id="1461582"/>
    <lineage>
        <taxon>Bacteria</taxon>
        <taxon>Bacillati</taxon>
        <taxon>Bacillota</taxon>
        <taxon>Bacilli</taxon>
        <taxon>Bacillales</taxon>
        <taxon>Staphylococcaceae</taxon>
        <taxon>Jeotgalicoccus</taxon>
    </lineage>
</organism>
<accession>A0A078MEQ9</accession>
<dbReference type="Gene3D" id="3.30.390.10">
    <property type="entry name" value="Enolase-like, N-terminal domain"/>
    <property type="match status" value="1"/>
</dbReference>
<proteinExistence type="inferred from homology"/>
<keyword evidence="5 7" id="KW-0456">Lyase</keyword>
<dbReference type="AlphaFoldDB" id="A0A078MEQ9"/>
<reference evidence="9 10" key="1">
    <citation type="submission" date="2014-07" db="EMBL/GenBank/DDBJ databases">
        <authorList>
            <person name="Urmite Genomes Urmite Genomes"/>
        </authorList>
    </citation>
    <scope>NUCLEOTIDE SEQUENCE [LARGE SCALE GENOMIC DNA]</scope>
    <source>
        <strain evidence="9 10">13MG44_air</strain>
    </source>
</reference>
<keyword evidence="3 7" id="KW-0479">Metal-binding</keyword>
<dbReference type="Pfam" id="PF13378">
    <property type="entry name" value="MR_MLE_C"/>
    <property type="match status" value="1"/>
</dbReference>
<feature type="binding site" evidence="7">
    <location>
        <position position="214"/>
    </location>
    <ligand>
        <name>Mg(2+)</name>
        <dbReference type="ChEBI" id="CHEBI:18420"/>
    </ligand>
</feature>
<dbReference type="InterPro" id="IPR029065">
    <property type="entry name" value="Enolase_C-like"/>
</dbReference>
<dbReference type="NCBIfam" id="TIGR01928">
    <property type="entry name" value="menC_lowGC_arch"/>
    <property type="match status" value="1"/>
</dbReference>
<keyword evidence="10" id="KW-1185">Reference proteome</keyword>
<gene>
    <name evidence="9" type="primary">menC_2</name>
    <name evidence="7" type="synonym">menC</name>
    <name evidence="9" type="ORF">BN1048_01996</name>
</gene>
<dbReference type="SFLD" id="SFLDF00009">
    <property type="entry name" value="o-succinylbenzoate_synthase"/>
    <property type="match status" value="1"/>
</dbReference>
<comment type="pathway">
    <text evidence="7">Quinol/quinone metabolism; 1,4-dihydroxy-2-naphthoate biosynthesis; 1,4-dihydroxy-2-naphthoate from chorismate: step 4/7.</text>
</comment>
<comment type="function">
    <text evidence="7">Converts 2-succinyl-6-hydroxy-2,4-cyclohexadiene-1-carboxylate (SHCHC) to 2-succinylbenzoate (OSB).</text>
</comment>
<dbReference type="Gene3D" id="3.20.20.120">
    <property type="entry name" value="Enolase-like C-terminal domain"/>
    <property type="match status" value="1"/>
</dbReference>
<dbReference type="UniPathway" id="UPA01057">
    <property type="reaction ID" value="UER00165"/>
</dbReference>
<dbReference type="PANTHER" id="PTHR48073">
    <property type="entry name" value="O-SUCCINYLBENZOATE SYNTHASE-RELATED"/>
    <property type="match status" value="1"/>
</dbReference>
<keyword evidence="2 7" id="KW-0474">Menaquinone biosynthesis</keyword>
<dbReference type="HOGENOM" id="CLU_030273_4_4_9"/>
<dbReference type="InterPro" id="IPR013342">
    <property type="entry name" value="Mandelate_racemase_C"/>
</dbReference>
<evidence type="ECO:0000256" key="6">
    <source>
        <dbReference type="ARBA" id="ARBA00029491"/>
    </source>
</evidence>
<evidence type="ECO:0000256" key="3">
    <source>
        <dbReference type="ARBA" id="ARBA00022723"/>
    </source>
</evidence>
<evidence type="ECO:0000256" key="7">
    <source>
        <dbReference type="HAMAP-Rule" id="MF_01933"/>
    </source>
</evidence>
<evidence type="ECO:0000313" key="10">
    <source>
        <dbReference type="Proteomes" id="UP000044136"/>
    </source>
</evidence>
<evidence type="ECO:0000259" key="8">
    <source>
        <dbReference type="SMART" id="SM00922"/>
    </source>
</evidence>
<evidence type="ECO:0000313" key="9">
    <source>
        <dbReference type="EMBL" id="CEA03186.1"/>
    </source>
</evidence>
<dbReference type="OrthoDB" id="9774531at2"/>
<feature type="domain" description="Mandelate racemase/muconate lactonizing enzyme C-terminal" evidence="8">
    <location>
        <begin position="143"/>
        <end position="235"/>
    </location>
</feature>
<dbReference type="Pfam" id="PF02746">
    <property type="entry name" value="MR_MLE_N"/>
    <property type="match status" value="1"/>
</dbReference>
<dbReference type="InterPro" id="IPR010197">
    <property type="entry name" value="OSBS/NAAAR"/>
</dbReference>
<dbReference type="STRING" id="1461582.BN1048_01996"/>
<feature type="active site" description="Proton donor" evidence="7">
    <location>
        <position position="164"/>
    </location>
</feature>
<dbReference type="InterPro" id="IPR013341">
    <property type="entry name" value="Mandelate_racemase_N_dom"/>
</dbReference>
<evidence type="ECO:0000256" key="4">
    <source>
        <dbReference type="ARBA" id="ARBA00022842"/>
    </source>
</evidence>
<dbReference type="InterPro" id="IPR029017">
    <property type="entry name" value="Enolase-like_N"/>
</dbReference>
<dbReference type="EMBL" id="CCSE01000001">
    <property type="protein sequence ID" value="CEA03186.1"/>
    <property type="molecule type" value="Genomic_DNA"/>
</dbReference>
<comment type="similarity">
    <text evidence="7">Belongs to the mandelate racemase/muconate lactonizing enzyme family. MenC type 2 subfamily.</text>
</comment>
<evidence type="ECO:0000256" key="5">
    <source>
        <dbReference type="ARBA" id="ARBA00023239"/>
    </source>
</evidence>
<dbReference type="GO" id="GO:0009234">
    <property type="term" value="P:menaquinone biosynthetic process"/>
    <property type="evidence" value="ECO:0007669"/>
    <property type="project" value="UniProtKB-UniRule"/>
</dbReference>
<dbReference type="SFLD" id="SFLDG00180">
    <property type="entry name" value="muconate_cycloisomerase"/>
    <property type="match status" value="1"/>
</dbReference>
<dbReference type="eggNOG" id="COG4948">
    <property type="taxonomic scope" value="Bacteria"/>
</dbReference>
<feature type="active site" description="Proton acceptor" evidence="7">
    <location>
        <position position="263"/>
    </location>
</feature>
<dbReference type="GO" id="GO:0000287">
    <property type="term" value="F:magnesium ion binding"/>
    <property type="evidence" value="ECO:0007669"/>
    <property type="project" value="UniProtKB-UniRule"/>
</dbReference>